<keyword evidence="1 5" id="KW-1003">Cell membrane</keyword>
<dbReference type="NCBIfam" id="TIGR01174">
    <property type="entry name" value="ftsA"/>
    <property type="match status" value="1"/>
</dbReference>
<comment type="subunit">
    <text evidence="5">Self-interacts. Interacts with FtsZ.</text>
</comment>
<evidence type="ECO:0000256" key="2">
    <source>
        <dbReference type="ARBA" id="ARBA00022618"/>
    </source>
</evidence>
<comment type="caution">
    <text evidence="8">The sequence shown here is derived from an EMBL/GenBank/DDBJ whole genome shotgun (WGS) entry which is preliminary data.</text>
</comment>
<dbReference type="Pfam" id="PF02491">
    <property type="entry name" value="SHS2_FTSA"/>
    <property type="match status" value="1"/>
</dbReference>
<organism evidence="8">
    <name type="scientific">Caldilinea aerophila</name>
    <dbReference type="NCBI Taxonomy" id="133453"/>
    <lineage>
        <taxon>Bacteria</taxon>
        <taxon>Bacillati</taxon>
        <taxon>Chloroflexota</taxon>
        <taxon>Caldilineae</taxon>
        <taxon>Caldilineales</taxon>
        <taxon>Caldilineaceae</taxon>
        <taxon>Caldilinea</taxon>
    </lineage>
</organism>
<dbReference type="AlphaFoldDB" id="A0A7C1JMR8"/>
<evidence type="ECO:0000256" key="5">
    <source>
        <dbReference type="HAMAP-Rule" id="MF_02033"/>
    </source>
</evidence>
<evidence type="ECO:0000256" key="1">
    <source>
        <dbReference type="ARBA" id="ARBA00022475"/>
    </source>
</evidence>
<dbReference type="GO" id="GO:0032153">
    <property type="term" value="C:cell division site"/>
    <property type="evidence" value="ECO:0007669"/>
    <property type="project" value="UniProtKB-UniRule"/>
</dbReference>
<dbReference type="CDD" id="cd24048">
    <property type="entry name" value="ASKHA_NBD_FtsA"/>
    <property type="match status" value="1"/>
</dbReference>
<sequence length="422" mass="45281">MEEFISAIDIGTTKICVLTAQVTHDSLGKLSLRMLGEGVAPSRGIRRGVVVDVPEATAAIGEAIERCEQDAGRQILSAYVGIAGSHISTRNSRGVSPVDRRNGVTSADMQRALEGARAVALPENQEVIHTIARSWTVDGETEVQQPLGMSAYRLEVDAHIVTGSSTAINNLVQCVTAHGVDIDELVLEPLAANEAVLRPEERRMGVAVVDMGGGTSDLAVFIDNALCHTVILDMGGNHLTNDVAVGLRCPFETAEEIKLRYGSLLPERIAPDETVWATVFGERSERSFSRRFICDVLEARAVEMMEIIAEKLTEAGYLDRLPAGLVLTGGCSQLPGFAEIGRKVLGMPVRIGAAHSGLPISGLTRSLLNPSHATSVGLLLWGLHEDARAVHRRFDAEHASASAHKWMGAAAKWLKALLPDRD</sequence>
<dbReference type="Pfam" id="PF14450">
    <property type="entry name" value="FtsA"/>
    <property type="match status" value="1"/>
</dbReference>
<evidence type="ECO:0000313" key="8">
    <source>
        <dbReference type="EMBL" id="HDX33122.1"/>
    </source>
</evidence>
<keyword evidence="4 5" id="KW-0131">Cell cycle</keyword>
<keyword evidence="3 5" id="KW-0472">Membrane</keyword>
<evidence type="ECO:0000256" key="6">
    <source>
        <dbReference type="PIRNR" id="PIRNR003101"/>
    </source>
</evidence>
<name>A0A7C1JMR8_9CHLR</name>
<feature type="domain" description="SHS2" evidence="7">
    <location>
        <begin position="5"/>
        <end position="196"/>
    </location>
</feature>
<dbReference type="InterPro" id="IPR043129">
    <property type="entry name" value="ATPase_NBD"/>
</dbReference>
<gene>
    <name evidence="5 8" type="primary">ftsA</name>
    <name evidence="8" type="ORF">ENQ20_16780</name>
</gene>
<accession>A0A7C1JMR8</accession>
<comment type="function">
    <text evidence="5 6">Cell division protein that is involved in the assembly of the Z ring. May serve as a membrane anchor for the Z ring.</text>
</comment>
<dbReference type="GO" id="GO:0009898">
    <property type="term" value="C:cytoplasmic side of plasma membrane"/>
    <property type="evidence" value="ECO:0007669"/>
    <property type="project" value="UniProtKB-UniRule"/>
</dbReference>
<dbReference type="Gene3D" id="3.30.1490.110">
    <property type="match status" value="1"/>
</dbReference>
<dbReference type="InterPro" id="IPR003494">
    <property type="entry name" value="SHS2_FtsA"/>
</dbReference>
<protein>
    <recommendedName>
        <fullName evidence="5 6">Cell division protein FtsA</fullName>
    </recommendedName>
</protein>
<evidence type="ECO:0000256" key="4">
    <source>
        <dbReference type="ARBA" id="ARBA00023306"/>
    </source>
</evidence>
<dbReference type="PIRSF" id="PIRSF003101">
    <property type="entry name" value="FtsA"/>
    <property type="match status" value="1"/>
</dbReference>
<evidence type="ECO:0000259" key="7">
    <source>
        <dbReference type="SMART" id="SM00842"/>
    </source>
</evidence>
<dbReference type="SMART" id="SM00842">
    <property type="entry name" value="FtsA"/>
    <property type="match status" value="1"/>
</dbReference>
<reference evidence="8" key="1">
    <citation type="journal article" date="2020" name="mSystems">
        <title>Genome- and Community-Level Interaction Insights into Carbon Utilization and Element Cycling Functions of Hydrothermarchaeota in Hydrothermal Sediment.</title>
        <authorList>
            <person name="Zhou Z."/>
            <person name="Liu Y."/>
            <person name="Xu W."/>
            <person name="Pan J."/>
            <person name="Luo Z.H."/>
            <person name="Li M."/>
        </authorList>
    </citation>
    <scope>NUCLEOTIDE SEQUENCE [LARGE SCALE GENOMIC DNA]</scope>
    <source>
        <strain evidence="8">SpSt-289</strain>
    </source>
</reference>
<comment type="subcellular location">
    <subcellularLocation>
        <location evidence="5">Cell membrane</location>
        <topology evidence="5">Peripheral membrane protein</topology>
        <orientation evidence="5">Cytoplasmic side</orientation>
    </subcellularLocation>
    <text evidence="5">Localizes to the Z ring in an FtsZ-dependent manner. Targeted to the membrane through a conserved C-terminal amphipathic helix.</text>
</comment>
<proteinExistence type="inferred from homology"/>
<keyword evidence="2 5" id="KW-0132">Cell division</keyword>
<dbReference type="PANTHER" id="PTHR32432:SF4">
    <property type="entry name" value="CELL DIVISION PROTEIN FTSA"/>
    <property type="match status" value="1"/>
</dbReference>
<dbReference type="GO" id="GO:0043093">
    <property type="term" value="P:FtsZ-dependent cytokinesis"/>
    <property type="evidence" value="ECO:0007669"/>
    <property type="project" value="UniProtKB-UniRule"/>
</dbReference>
<comment type="similarity">
    <text evidence="5 6">Belongs to the FtsA/MreB family.</text>
</comment>
<dbReference type="PANTHER" id="PTHR32432">
    <property type="entry name" value="CELL DIVISION PROTEIN FTSA-RELATED"/>
    <property type="match status" value="1"/>
</dbReference>
<evidence type="ECO:0000256" key="3">
    <source>
        <dbReference type="ARBA" id="ARBA00023136"/>
    </source>
</evidence>
<dbReference type="EMBL" id="DSMG01000176">
    <property type="protein sequence ID" value="HDX33122.1"/>
    <property type="molecule type" value="Genomic_DNA"/>
</dbReference>
<dbReference type="SUPFAM" id="SSF53067">
    <property type="entry name" value="Actin-like ATPase domain"/>
    <property type="match status" value="2"/>
</dbReference>
<dbReference type="InterPro" id="IPR020823">
    <property type="entry name" value="Cell_div_FtsA"/>
</dbReference>
<dbReference type="HAMAP" id="MF_02033">
    <property type="entry name" value="FtsA"/>
    <property type="match status" value="1"/>
</dbReference>
<dbReference type="InterPro" id="IPR050696">
    <property type="entry name" value="FtsA/MreB"/>
</dbReference>
<dbReference type="Gene3D" id="3.30.420.40">
    <property type="match status" value="2"/>
</dbReference>